<feature type="signal peptide" evidence="9">
    <location>
        <begin position="1"/>
        <end position="21"/>
    </location>
</feature>
<dbReference type="SMART" id="SM00181">
    <property type="entry name" value="EGF"/>
    <property type="match status" value="3"/>
</dbReference>
<sequence length="1582" mass="184666">MTILLSYIIIIVSNTFIVSNANTWQPYYNLYNTDGMINDFDHDCFYSPITKSTSLNETTYIIEQIVEYCIRTLSKEIIDINEKSLSSKLTFDELKKNNITSTDLMQWSSPIDLIERYEYFLQMNTTSSTEVFYNCTLPWFGSFCQYRLILNQSFSSFIQMRLDERNLFDKNTTLTCYIHMKCDNHSFLTCLDWREICDGKVNCLDNGEDEKYCVELEMNRCEESEYQCQNGMCVNEDFLLDEDSHRGIMNPECLDGSDETRSELSALCARDPSFKCEDILCSQYTDFSCGDGKCRILDGPRTNSECKNNRDRAINYLFDWDNPMDTRYSRCFKTLMCVSYPLLLRNFDKYCKNLCNNTQECKIQTIKDCPPAFIVPTFPVWDGHVRFGYFSNGTSIKRLGYEPDFVCYNKDLCPFLIPTFTLDNYTCLHTNRLNLTLFYTAYDIFRACNQLFQNDNENTCQNSTATARCLGTNKCIPERRIMDGLADCYDGFDESIAANSCALNDKYRFQCTSEQKCLSPTLENDRKAQCIGKEDEFLFDDFVYTIHQLAFSSFCNNWTDIVSIKNETDETHCEQWPCVNQYTRCNAAWQCPKGIDEINCSSSFHCPANHHPCLSPKSRKMDCLHINRIEDGTIDCLGSTDEQSHCRLQYPENVWARYRCWNDTKCVLASTACKQCGEFSDIHHQCNEFNNKISDIIIYFNSIEDIGLLRRQSFFHKSSRSFPLVQLQLPIHKQIQNDMIKTEKMLTIKYNNDPRLWLCNKGFVILVGKNETEQCLCPESYYGDRCQYQNQRVSLTIRLRQENLNKLNVIGVIIRLVDHTGFVHSYEQITYKSLINCNTKYNMHLLYQNRPKDITQNYTIYIDAYDKVNLIYLTSWISPVKFLFMPVNRMSIQLKIPAKQDCSLLCSDKYLKSLTNDNTQSCQCSNWMNSVSTLQHKCNCSLDSICVGFKENRSICLCPLNKTGPRCYLNSICQMKNKCMNKGICIPHDYRKSLTNFTCVCPDGFSGDDCEKTDVRIDISFSNVETPQSLLVHFINVILRDSPSDKTEPIRVTMFKKIPFNEKTISLNMPLPFHLVFVEFKNMYYLVILQHNYTSSVTFSTQISPSQRCPHIQGVLDRVIVGYSHLRRVKYYHTICQNHSDLTCFHDNYTFMCLCTEERHANCFHFDFNMTYSCFNENDCQNDGQCFQDHQHCPTKIMCVCQECFFGDKCQLSTKHSGLSLDSILGYHIHPHLTLIQQPLPVQLSIALGTLILVIGIISGILSNLTFQMKLTRKTGCGLYLLTSSITSILVIICFYMKLWILIFSQMNTITSRFFLLFNCISSEFILRFLLATTDWLHASVTIERFFVVFRGVHEFILRFLLATTDWLHASVTIERFFVVFRGVQFDKAKSRKLAKLIIFIIFVLTAASILHDPFHRHLIDDTEDQRTWCWVKFTSKVESYNRFINIFHFIIPFSLNVILVIGIMIITARQRSSAQRIFTFQQQLKRQFDHHKHLIFSSFLLIILALPRLIISFLPNCMKSPKEYKLFLASYFISFIPPILHFFVFVLTSEIYKKEFTTVFKQKWEIFRRWFFPIRVLSTRN</sequence>
<evidence type="ECO:0000256" key="2">
    <source>
        <dbReference type="ARBA" id="ARBA00022692"/>
    </source>
</evidence>
<evidence type="ECO:0000256" key="7">
    <source>
        <dbReference type="PROSITE-ProRule" id="PRU00124"/>
    </source>
</evidence>
<comment type="caution">
    <text evidence="6">Lacks conserved residue(s) required for the propagation of feature annotation.</text>
</comment>
<feature type="transmembrane region" description="Helical" evidence="8">
    <location>
        <begin position="1394"/>
        <end position="1412"/>
    </location>
</feature>
<accession>A0A813M5I1</accession>
<dbReference type="GO" id="GO:0005886">
    <property type="term" value="C:plasma membrane"/>
    <property type="evidence" value="ECO:0007669"/>
    <property type="project" value="TreeGrafter"/>
</dbReference>
<feature type="domain" description="G-protein coupled receptors family 1 profile" evidence="11">
    <location>
        <begin position="1259"/>
        <end position="1546"/>
    </location>
</feature>
<gene>
    <name evidence="12" type="ORF">IZO911_LOCUS381</name>
</gene>
<feature type="transmembrane region" description="Helical" evidence="8">
    <location>
        <begin position="1447"/>
        <end position="1469"/>
    </location>
</feature>
<dbReference type="SUPFAM" id="SSF57196">
    <property type="entry name" value="EGF/Laminin"/>
    <property type="match status" value="1"/>
</dbReference>
<feature type="transmembrane region" description="Helical" evidence="8">
    <location>
        <begin position="1527"/>
        <end position="1548"/>
    </location>
</feature>
<organism evidence="12 13">
    <name type="scientific">Adineta steineri</name>
    <dbReference type="NCBI Taxonomy" id="433720"/>
    <lineage>
        <taxon>Eukaryota</taxon>
        <taxon>Metazoa</taxon>
        <taxon>Spiralia</taxon>
        <taxon>Gnathifera</taxon>
        <taxon>Rotifera</taxon>
        <taxon>Eurotatoria</taxon>
        <taxon>Bdelloidea</taxon>
        <taxon>Adinetida</taxon>
        <taxon>Adinetidae</taxon>
        <taxon>Adineta</taxon>
    </lineage>
</organism>
<dbReference type="Pfam" id="PF00001">
    <property type="entry name" value="7tm_1"/>
    <property type="match status" value="1"/>
</dbReference>
<dbReference type="PROSITE" id="PS01186">
    <property type="entry name" value="EGF_2"/>
    <property type="match status" value="1"/>
</dbReference>
<dbReference type="PANTHER" id="PTHR22722:SF5">
    <property type="entry name" value="LOW-DENSITY LIPOPROTEIN RECEPTOR-RELATED PROTEIN 1B"/>
    <property type="match status" value="1"/>
</dbReference>
<feature type="disulfide bond" evidence="6">
    <location>
        <begin position="1001"/>
        <end position="1010"/>
    </location>
</feature>
<dbReference type="Proteomes" id="UP000663860">
    <property type="component" value="Unassembled WGS sequence"/>
</dbReference>
<dbReference type="InterPro" id="IPR051221">
    <property type="entry name" value="LDLR-related"/>
</dbReference>
<reference evidence="12" key="1">
    <citation type="submission" date="2021-02" db="EMBL/GenBank/DDBJ databases">
        <authorList>
            <person name="Nowell W R."/>
        </authorList>
    </citation>
    <scope>NUCLEOTIDE SEQUENCE</scope>
</reference>
<comment type="subcellular location">
    <subcellularLocation>
        <location evidence="1">Membrane</location>
    </subcellularLocation>
</comment>
<feature type="domain" description="EGF-like" evidence="10">
    <location>
        <begin position="969"/>
        <end position="1011"/>
    </location>
</feature>
<dbReference type="CDD" id="cd00112">
    <property type="entry name" value="LDLa"/>
    <property type="match status" value="1"/>
</dbReference>
<dbReference type="PROSITE" id="PS00022">
    <property type="entry name" value="EGF_1"/>
    <property type="match status" value="3"/>
</dbReference>
<dbReference type="Gene3D" id="2.10.25.10">
    <property type="entry name" value="Laminin"/>
    <property type="match status" value="1"/>
</dbReference>
<dbReference type="SUPFAM" id="SSF81321">
    <property type="entry name" value="Family A G protein-coupled receptor-like"/>
    <property type="match status" value="1"/>
</dbReference>
<keyword evidence="4 8" id="KW-0472">Membrane</keyword>
<evidence type="ECO:0000256" key="8">
    <source>
        <dbReference type="SAM" id="Phobius"/>
    </source>
</evidence>
<evidence type="ECO:0000313" key="13">
    <source>
        <dbReference type="Proteomes" id="UP000663860"/>
    </source>
</evidence>
<evidence type="ECO:0000256" key="1">
    <source>
        <dbReference type="ARBA" id="ARBA00004370"/>
    </source>
</evidence>
<evidence type="ECO:0000313" key="12">
    <source>
        <dbReference type="EMBL" id="CAF0713340.1"/>
    </source>
</evidence>
<dbReference type="InterPro" id="IPR002172">
    <property type="entry name" value="LDrepeatLR_classA_rpt"/>
</dbReference>
<feature type="transmembrane region" description="Helical" evidence="8">
    <location>
        <begin position="1279"/>
        <end position="1304"/>
    </location>
</feature>
<dbReference type="PROSITE" id="PS50026">
    <property type="entry name" value="EGF_3"/>
    <property type="match status" value="1"/>
</dbReference>
<evidence type="ECO:0000256" key="4">
    <source>
        <dbReference type="ARBA" id="ARBA00023136"/>
    </source>
</evidence>
<dbReference type="GO" id="GO:0004930">
    <property type="term" value="F:G protein-coupled receptor activity"/>
    <property type="evidence" value="ECO:0007669"/>
    <property type="project" value="InterPro"/>
</dbReference>
<feature type="disulfide bond" evidence="7">
    <location>
        <begin position="221"/>
        <end position="233"/>
    </location>
</feature>
<evidence type="ECO:0000256" key="5">
    <source>
        <dbReference type="ARBA" id="ARBA00023157"/>
    </source>
</evidence>
<feature type="transmembrane region" description="Helical" evidence="8">
    <location>
        <begin position="1495"/>
        <end position="1515"/>
    </location>
</feature>
<proteinExistence type="predicted"/>
<evidence type="ECO:0000256" key="9">
    <source>
        <dbReference type="SAM" id="SignalP"/>
    </source>
</evidence>
<dbReference type="InterPro" id="IPR000742">
    <property type="entry name" value="EGF"/>
</dbReference>
<dbReference type="InterPro" id="IPR036055">
    <property type="entry name" value="LDL_receptor-like_sf"/>
</dbReference>
<dbReference type="GO" id="GO:0043235">
    <property type="term" value="C:receptor complex"/>
    <property type="evidence" value="ECO:0007669"/>
    <property type="project" value="TreeGrafter"/>
</dbReference>
<evidence type="ECO:0000259" key="10">
    <source>
        <dbReference type="PROSITE" id="PS50026"/>
    </source>
</evidence>
<dbReference type="Gene3D" id="4.10.400.10">
    <property type="entry name" value="Low-density Lipoprotein Receptor"/>
    <property type="match status" value="2"/>
</dbReference>
<evidence type="ECO:0000256" key="3">
    <source>
        <dbReference type="ARBA" id="ARBA00022989"/>
    </source>
</evidence>
<feature type="transmembrane region" description="Helical" evidence="8">
    <location>
        <begin position="1310"/>
        <end position="1331"/>
    </location>
</feature>
<keyword evidence="6" id="KW-0245">EGF-like domain</keyword>
<feature type="transmembrane region" description="Helical" evidence="8">
    <location>
        <begin position="1244"/>
        <end position="1267"/>
    </location>
</feature>
<dbReference type="PRINTS" id="PR00261">
    <property type="entry name" value="LDLRECEPTOR"/>
</dbReference>
<name>A0A813M5I1_9BILA</name>
<dbReference type="PANTHER" id="PTHR22722">
    <property type="entry name" value="LOW-DENSITY LIPOPROTEIN RECEPTOR-RELATED PROTEIN 2-RELATED"/>
    <property type="match status" value="1"/>
</dbReference>
<keyword evidence="3 8" id="KW-1133">Transmembrane helix</keyword>
<dbReference type="InterPro" id="IPR000276">
    <property type="entry name" value="GPCR_Rhodpsn"/>
</dbReference>
<protein>
    <submittedName>
        <fullName evidence="12">Uncharacterized protein</fullName>
    </submittedName>
</protein>
<dbReference type="SMART" id="SM00192">
    <property type="entry name" value="LDLa"/>
    <property type="match status" value="5"/>
</dbReference>
<dbReference type="Gene3D" id="1.20.1070.10">
    <property type="entry name" value="Rhodopsin 7-helix transmembrane proteins"/>
    <property type="match status" value="1"/>
</dbReference>
<dbReference type="InterPro" id="IPR017452">
    <property type="entry name" value="GPCR_Rhodpsn_7TM"/>
</dbReference>
<dbReference type="GO" id="GO:0005041">
    <property type="term" value="F:low-density lipoprotein particle receptor activity"/>
    <property type="evidence" value="ECO:0007669"/>
    <property type="project" value="TreeGrafter"/>
</dbReference>
<comment type="caution">
    <text evidence="12">The sequence shown here is derived from an EMBL/GenBank/DDBJ whole genome shotgun (WGS) entry which is preliminary data.</text>
</comment>
<evidence type="ECO:0000256" key="6">
    <source>
        <dbReference type="PROSITE-ProRule" id="PRU00076"/>
    </source>
</evidence>
<dbReference type="PROSITE" id="PS50262">
    <property type="entry name" value="G_PROTEIN_RECEP_F1_2"/>
    <property type="match status" value="1"/>
</dbReference>
<dbReference type="PROSITE" id="PS50068">
    <property type="entry name" value="LDLRA_2"/>
    <property type="match status" value="2"/>
</dbReference>
<dbReference type="CDD" id="cd00054">
    <property type="entry name" value="EGF_CA"/>
    <property type="match status" value="1"/>
</dbReference>
<keyword evidence="2 8" id="KW-0812">Transmembrane</keyword>
<keyword evidence="5 6" id="KW-1015">Disulfide bond</keyword>
<evidence type="ECO:0000259" key="11">
    <source>
        <dbReference type="PROSITE" id="PS50262"/>
    </source>
</evidence>
<dbReference type="EMBL" id="CAJNOE010000002">
    <property type="protein sequence ID" value="CAF0713340.1"/>
    <property type="molecule type" value="Genomic_DNA"/>
</dbReference>
<feature type="chain" id="PRO_5032514056" evidence="9">
    <location>
        <begin position="22"/>
        <end position="1582"/>
    </location>
</feature>
<keyword evidence="9" id="KW-0732">Signal</keyword>